<keyword evidence="1" id="KW-0732">Signal</keyword>
<evidence type="ECO:0000256" key="1">
    <source>
        <dbReference type="SAM" id="SignalP"/>
    </source>
</evidence>
<dbReference type="EMBL" id="JAABOQ010000003">
    <property type="protein sequence ID" value="NER17037.1"/>
    <property type="molecule type" value="Genomic_DNA"/>
</dbReference>
<dbReference type="RefSeq" id="WP_164031041.1">
    <property type="nucleotide sequence ID" value="NZ_JAABOQ010000003.1"/>
</dbReference>
<accession>A0A6M0CNJ9</accession>
<protein>
    <submittedName>
        <fullName evidence="2">Choice-of-anchor B family protein</fullName>
    </submittedName>
</protein>
<evidence type="ECO:0000313" key="3">
    <source>
        <dbReference type="Proteomes" id="UP000474296"/>
    </source>
</evidence>
<sequence length="415" mass="45385">MKKILLLIFSIILLFSCNDDDGPIVNPTEGLPNSDMDLIGRLVCENGMAGDFPCNDYDLMSRVTLSTMSAQGGNDVWGWTDTTTGKEYAIMGLTNGTSFVDISDAENPIYLGKLPTATSSSSWRDIKVYQDHAFIVSEANGHGMQVFDLTRLRGVTTAESFNADTTFNEFGSAHNIVINEETGYAYPVGAANQDGSSRLFNGGPIFLNINDPKNPVGEGGYAMDAYSHDAQVVTYNGPDTDYSGREILIGSNENEVVIVDITDKANPVSISKISYPNVGYTHQGWFTEDERYFILGDETDEQNFGFATRTIVFDFNDLDAPVRAYDYTGPTPAIDHNGYVKGDTFYLANYTAGVRMLDVSDVGNSLNEIGFFDTFPSNNSANFSGNWSVYPFFPSGNIVLSDIEGGLFIIRKTGM</sequence>
<name>A0A6M0CNJ9_9FLAO</name>
<proteinExistence type="predicted"/>
<dbReference type="PROSITE" id="PS51257">
    <property type="entry name" value="PROKAR_LIPOPROTEIN"/>
    <property type="match status" value="1"/>
</dbReference>
<feature type="chain" id="PRO_5027059194" evidence="1">
    <location>
        <begin position="20"/>
        <end position="415"/>
    </location>
</feature>
<reference evidence="2 3" key="1">
    <citation type="submission" date="2020-01" db="EMBL/GenBank/DDBJ databases">
        <title>Spongiivirga citrea KCTC 32990T.</title>
        <authorList>
            <person name="Wang G."/>
        </authorList>
    </citation>
    <scope>NUCLEOTIDE SEQUENCE [LARGE SCALE GENOMIC DNA]</scope>
    <source>
        <strain evidence="2 3">KCTC 32990</strain>
    </source>
</reference>
<organism evidence="2 3">
    <name type="scientific">Spongiivirga citrea</name>
    <dbReference type="NCBI Taxonomy" id="1481457"/>
    <lineage>
        <taxon>Bacteria</taxon>
        <taxon>Pseudomonadati</taxon>
        <taxon>Bacteroidota</taxon>
        <taxon>Flavobacteriia</taxon>
        <taxon>Flavobacteriales</taxon>
        <taxon>Flavobacteriaceae</taxon>
        <taxon>Spongiivirga</taxon>
    </lineage>
</organism>
<dbReference type="Proteomes" id="UP000474296">
    <property type="component" value="Unassembled WGS sequence"/>
</dbReference>
<dbReference type="PANTHER" id="PTHR38787">
    <property type="entry name" value="REGULATORY P DOMAIN-CONTAINING PROTEIN"/>
    <property type="match status" value="1"/>
</dbReference>
<keyword evidence="3" id="KW-1185">Reference proteome</keyword>
<feature type="signal peptide" evidence="1">
    <location>
        <begin position="1"/>
        <end position="19"/>
    </location>
</feature>
<gene>
    <name evidence="2" type="ORF">GWK10_07430</name>
</gene>
<comment type="caution">
    <text evidence="2">The sequence shown here is derived from an EMBL/GenBank/DDBJ whole genome shotgun (WGS) entry which is preliminary data.</text>
</comment>
<dbReference type="GO" id="GO:0005576">
    <property type="term" value="C:extracellular region"/>
    <property type="evidence" value="ECO:0007669"/>
    <property type="project" value="TreeGrafter"/>
</dbReference>
<dbReference type="PANTHER" id="PTHR38787:SF3">
    <property type="entry name" value="REGULATORY P DOMAIN-CONTAINING PROTEIN"/>
    <property type="match status" value="1"/>
</dbReference>
<evidence type="ECO:0000313" key="2">
    <source>
        <dbReference type="EMBL" id="NER17037.1"/>
    </source>
</evidence>
<dbReference type="InterPro" id="IPR027589">
    <property type="entry name" value="Choice_anch_B"/>
</dbReference>
<dbReference type="AlphaFoldDB" id="A0A6M0CNJ9"/>
<dbReference type="NCBIfam" id="TIGR04312">
    <property type="entry name" value="choice_anch_B"/>
    <property type="match status" value="1"/>
</dbReference>